<evidence type="ECO:0000256" key="3">
    <source>
        <dbReference type="ARBA" id="ARBA00023002"/>
    </source>
</evidence>
<dbReference type="PROSITE" id="PS51387">
    <property type="entry name" value="FAD_PCMH"/>
    <property type="match status" value="1"/>
</dbReference>
<evidence type="ECO:0000256" key="2">
    <source>
        <dbReference type="ARBA" id="ARBA00022827"/>
    </source>
</evidence>
<dbReference type="InterPro" id="IPR016166">
    <property type="entry name" value="FAD-bd_PCMH"/>
</dbReference>
<dbReference type="AlphaFoldDB" id="A0AAE2MMX5"/>
<accession>A0AAE2MMX5</accession>
<dbReference type="RefSeq" id="WP_183608600.1">
    <property type="nucleotide sequence ID" value="NZ_JACHAZ010000003.1"/>
</dbReference>
<dbReference type="InterPro" id="IPR036683">
    <property type="entry name" value="CO_DH_flav_C_dom_sf"/>
</dbReference>
<dbReference type="PANTHER" id="PTHR42659:SF2">
    <property type="entry name" value="XANTHINE DEHYDROGENASE SUBUNIT C-RELATED"/>
    <property type="match status" value="1"/>
</dbReference>
<dbReference type="InterPro" id="IPR036318">
    <property type="entry name" value="FAD-bd_PCMH-like_sf"/>
</dbReference>
<keyword evidence="1" id="KW-0285">Flavoprotein</keyword>
<dbReference type="InterPro" id="IPR005107">
    <property type="entry name" value="CO_DH_flav_C"/>
</dbReference>
<dbReference type="Pfam" id="PF00941">
    <property type="entry name" value="FAD_binding_5"/>
    <property type="match status" value="1"/>
</dbReference>
<evidence type="ECO:0000259" key="4">
    <source>
        <dbReference type="PROSITE" id="PS51387"/>
    </source>
</evidence>
<dbReference type="Gene3D" id="3.30.465.10">
    <property type="match status" value="1"/>
</dbReference>
<dbReference type="SMART" id="SM01092">
    <property type="entry name" value="CO_deh_flav_C"/>
    <property type="match status" value="1"/>
</dbReference>
<dbReference type="InterPro" id="IPR051312">
    <property type="entry name" value="Diverse_Substr_Oxidored"/>
</dbReference>
<protein>
    <submittedName>
        <fullName evidence="5">Carbon-monoxide dehydrogenase medium subunit</fullName>
        <ecNumber evidence="5">1.2.7.4</ecNumber>
    </submittedName>
</protein>
<dbReference type="Gene3D" id="3.30.390.50">
    <property type="entry name" value="CO dehydrogenase flavoprotein, C-terminal domain"/>
    <property type="match status" value="1"/>
</dbReference>
<dbReference type="PANTHER" id="PTHR42659">
    <property type="entry name" value="XANTHINE DEHYDROGENASE SUBUNIT C-RELATED"/>
    <property type="match status" value="1"/>
</dbReference>
<dbReference type="Gene3D" id="3.30.43.10">
    <property type="entry name" value="Uridine Diphospho-n-acetylenolpyruvylglucosamine Reductase, domain 2"/>
    <property type="match status" value="1"/>
</dbReference>
<organism evidence="5 6">
    <name type="scientific">Rhizobium leguminosarum</name>
    <dbReference type="NCBI Taxonomy" id="384"/>
    <lineage>
        <taxon>Bacteria</taxon>
        <taxon>Pseudomonadati</taxon>
        <taxon>Pseudomonadota</taxon>
        <taxon>Alphaproteobacteria</taxon>
        <taxon>Hyphomicrobiales</taxon>
        <taxon>Rhizobiaceae</taxon>
        <taxon>Rhizobium/Agrobacterium group</taxon>
        <taxon>Rhizobium</taxon>
    </lineage>
</organism>
<feature type="domain" description="FAD-binding PCMH-type" evidence="4">
    <location>
        <begin position="1"/>
        <end position="173"/>
    </location>
</feature>
<comment type="caution">
    <text evidence="5">The sequence shown here is derived from an EMBL/GenBank/DDBJ whole genome shotgun (WGS) entry which is preliminary data.</text>
</comment>
<keyword evidence="3 5" id="KW-0560">Oxidoreductase</keyword>
<dbReference type="Proteomes" id="UP000538507">
    <property type="component" value="Unassembled WGS sequence"/>
</dbReference>
<evidence type="ECO:0000313" key="6">
    <source>
        <dbReference type="Proteomes" id="UP000538507"/>
    </source>
</evidence>
<dbReference type="GO" id="GO:0043885">
    <property type="term" value="F:anaerobic carbon-monoxide dehydrogenase activity"/>
    <property type="evidence" value="ECO:0007669"/>
    <property type="project" value="UniProtKB-EC"/>
</dbReference>
<sequence length="284" mass="29918">MTTREFISATSVDQAVSALADHAGGAKLLAGATWVMRAPLRGEYLPRAVISISGIAELGEIRIGPDRLSIGACVSHARLADALAATDEFGGLADAARLSANPAIRSVATVGGNLCAAGFAAADLVPALLGLEATVEYRSVVSALSMGMEEFLRMRTTLGPGLVTRIHVPRGKFRSAHARLPLRKAGDYPVAIVSVKTDRHSDGSFHGVCIAVGSVEATARRWHRLEASVEGQALAPVEIGTLAEEMSKEFSGRGGIEAPGWYRIQVLPVLVRRAFEDLVGQETN</sequence>
<gene>
    <name evidence="5" type="ORF">GGE16_003869</name>
</gene>
<proteinExistence type="predicted"/>
<dbReference type="Pfam" id="PF03450">
    <property type="entry name" value="CO_deh_flav_C"/>
    <property type="match status" value="1"/>
</dbReference>
<dbReference type="GO" id="GO:0071949">
    <property type="term" value="F:FAD binding"/>
    <property type="evidence" value="ECO:0007669"/>
    <property type="project" value="InterPro"/>
</dbReference>
<reference evidence="5 6" key="1">
    <citation type="submission" date="2020-08" db="EMBL/GenBank/DDBJ databases">
        <title>Genomic Encyclopedia of Type Strains, Phase IV (KMG-V): Genome sequencing to study the core and pangenomes of soil and plant-associated prokaryotes.</title>
        <authorList>
            <person name="Whitman W."/>
        </authorList>
    </citation>
    <scope>NUCLEOTIDE SEQUENCE [LARGE SCALE GENOMIC DNA]</scope>
    <source>
        <strain evidence="5 6">SEMIA 415</strain>
    </source>
</reference>
<dbReference type="SUPFAM" id="SSF56176">
    <property type="entry name" value="FAD-binding/transporter-associated domain-like"/>
    <property type="match status" value="1"/>
</dbReference>
<evidence type="ECO:0000256" key="1">
    <source>
        <dbReference type="ARBA" id="ARBA00022630"/>
    </source>
</evidence>
<evidence type="ECO:0000313" key="5">
    <source>
        <dbReference type="EMBL" id="MBB4291799.1"/>
    </source>
</evidence>
<dbReference type="InterPro" id="IPR016169">
    <property type="entry name" value="FAD-bd_PCMH_sub2"/>
</dbReference>
<dbReference type="InterPro" id="IPR002346">
    <property type="entry name" value="Mopterin_DH_FAD-bd"/>
</dbReference>
<dbReference type="InterPro" id="IPR016167">
    <property type="entry name" value="FAD-bd_PCMH_sub1"/>
</dbReference>
<dbReference type="EMBL" id="JACIGO010000004">
    <property type="protein sequence ID" value="MBB4291799.1"/>
    <property type="molecule type" value="Genomic_DNA"/>
</dbReference>
<dbReference type="SUPFAM" id="SSF55447">
    <property type="entry name" value="CO dehydrogenase flavoprotein C-terminal domain-like"/>
    <property type="match status" value="1"/>
</dbReference>
<name>A0AAE2MMX5_RHILE</name>
<keyword evidence="2" id="KW-0274">FAD</keyword>
<dbReference type="EC" id="1.2.7.4" evidence="5"/>